<dbReference type="PANTHER" id="PTHR43771">
    <property type="entry name" value="PHOSPHOMANNOMUTASE"/>
    <property type="match status" value="1"/>
</dbReference>
<dbReference type="CDD" id="cd03089">
    <property type="entry name" value="PMM_PGM"/>
    <property type="match status" value="1"/>
</dbReference>
<evidence type="ECO:0000256" key="10">
    <source>
        <dbReference type="RuleBase" id="RU004326"/>
    </source>
</evidence>
<dbReference type="Gene3D" id="3.40.120.10">
    <property type="entry name" value="Alpha-D-Glucose-1,6-Bisphosphate, subunit A, domain 3"/>
    <property type="match status" value="3"/>
</dbReference>
<dbReference type="Pfam" id="PF02880">
    <property type="entry name" value="PGM_PMM_III"/>
    <property type="match status" value="1"/>
</dbReference>
<keyword evidence="6" id="KW-0597">Phosphoprotein</keyword>
<evidence type="ECO:0000313" key="15">
    <source>
        <dbReference type="Proteomes" id="UP000680679"/>
    </source>
</evidence>
<dbReference type="InterPro" id="IPR016055">
    <property type="entry name" value="A-D-PHexomutase_a/b/a-I/II/III"/>
</dbReference>
<feature type="domain" description="Alpha-D-phosphohexomutase alpha/beta/alpha" evidence="12">
    <location>
        <begin position="111"/>
        <end position="206"/>
    </location>
</feature>
<keyword evidence="9" id="KW-0413">Isomerase</keyword>
<gene>
    <name evidence="14" type="ORF">Atep_01890</name>
</gene>
<dbReference type="InterPro" id="IPR005845">
    <property type="entry name" value="A-D-PHexomutase_a/b/a-II"/>
</dbReference>
<dbReference type="InterPro" id="IPR016066">
    <property type="entry name" value="A-D-PHexomutase_CS"/>
</dbReference>
<comment type="catalytic activity">
    <reaction evidence="1">
        <text>alpha-D-mannose 1-phosphate = D-mannose 6-phosphate</text>
        <dbReference type="Rhea" id="RHEA:11140"/>
        <dbReference type="ChEBI" id="CHEBI:58409"/>
        <dbReference type="ChEBI" id="CHEBI:58735"/>
        <dbReference type="EC" id="5.4.2.8"/>
    </reaction>
</comment>
<name>A0ABM7QIA3_9GAMM</name>
<sequence>MQCVVGRDCRLSSQAIRDALIKGITRGGVDVIDVGLCPTPLLYFANRHQGADGSVMITASHNPPEYNGFKICLGTDTLFGGEIQKLKKIIESGEYALGEGSLDEFSVLPVYCDYLADNIRLARPMRVAVDAGNGTGGLAAGPVLKRLNCELSELFMEPDGTFPNHEPDPTVPRNLETLANTVVEQGLELGVAFDGDADRLGVVDENRRILYGDMLMVLFAREILKENPGGKFIGEVKCSQFMYDEIERKGGVPIIWKTGHSLIKKKLKDENALLAGEMSGHFFFKHRYFGFDDAVYAACRLLEILSRDNKPLSDYLSDLPKTHNTPEIRVDCPDDKKFELVARVKRALSANHRIIDIDGVRVVFEDG</sequence>
<reference evidence="14 15" key="1">
    <citation type="submission" date="2021-04" db="EMBL/GenBank/DDBJ databases">
        <title>Complete genome sequencing of Allochromatium tepidum strain NZ.</title>
        <authorList>
            <person name="Tsukatani Y."/>
            <person name="Mori H."/>
        </authorList>
    </citation>
    <scope>NUCLEOTIDE SEQUENCE [LARGE SCALE GENOMIC DNA]</scope>
    <source>
        <strain evidence="14 15">NZ</strain>
    </source>
</reference>
<comment type="pathway">
    <text evidence="3">Nucleotide-sugar biosynthesis; GDP-alpha-D-mannose biosynthesis; alpha-D-mannose 1-phosphate from D-fructose 6-phosphate: step 2/2.</text>
</comment>
<evidence type="ECO:0000256" key="3">
    <source>
        <dbReference type="ARBA" id="ARBA00004699"/>
    </source>
</evidence>
<dbReference type="SUPFAM" id="SSF55957">
    <property type="entry name" value="Phosphoglucomutase, C-terminal domain"/>
    <property type="match status" value="1"/>
</dbReference>
<feature type="domain" description="Alpha-D-phosphohexomutase alpha/beta/alpha" evidence="13">
    <location>
        <begin position="212"/>
        <end position="321"/>
    </location>
</feature>
<evidence type="ECO:0000256" key="9">
    <source>
        <dbReference type="ARBA" id="ARBA00023235"/>
    </source>
</evidence>
<evidence type="ECO:0000256" key="2">
    <source>
        <dbReference type="ARBA" id="ARBA00001946"/>
    </source>
</evidence>
<organism evidence="14 15">
    <name type="scientific">Allochromatium tepidum</name>
    <dbReference type="NCBI Taxonomy" id="553982"/>
    <lineage>
        <taxon>Bacteria</taxon>
        <taxon>Pseudomonadati</taxon>
        <taxon>Pseudomonadota</taxon>
        <taxon>Gammaproteobacteria</taxon>
        <taxon>Chromatiales</taxon>
        <taxon>Chromatiaceae</taxon>
        <taxon>Allochromatium</taxon>
    </lineage>
</organism>
<dbReference type="Pfam" id="PF02878">
    <property type="entry name" value="PGM_PMM_I"/>
    <property type="match status" value="1"/>
</dbReference>
<evidence type="ECO:0000259" key="12">
    <source>
        <dbReference type="Pfam" id="PF02879"/>
    </source>
</evidence>
<evidence type="ECO:0000313" key="14">
    <source>
        <dbReference type="EMBL" id="BCU05512.1"/>
    </source>
</evidence>
<evidence type="ECO:0000259" key="11">
    <source>
        <dbReference type="Pfam" id="PF02878"/>
    </source>
</evidence>
<dbReference type="SUPFAM" id="SSF53738">
    <property type="entry name" value="Phosphoglucomutase, first 3 domains"/>
    <property type="match status" value="3"/>
</dbReference>
<protein>
    <recommendedName>
        <fullName evidence="5">phosphomannomutase</fullName>
        <ecNumber evidence="5">5.4.2.8</ecNumber>
    </recommendedName>
</protein>
<dbReference type="Pfam" id="PF02879">
    <property type="entry name" value="PGM_PMM_II"/>
    <property type="match status" value="1"/>
</dbReference>
<dbReference type="PRINTS" id="PR00509">
    <property type="entry name" value="PGMPMM"/>
</dbReference>
<dbReference type="EMBL" id="AP024563">
    <property type="protein sequence ID" value="BCU05512.1"/>
    <property type="molecule type" value="Genomic_DNA"/>
</dbReference>
<dbReference type="Gene3D" id="3.30.310.50">
    <property type="entry name" value="Alpha-D-phosphohexomutase, C-terminal domain"/>
    <property type="match status" value="1"/>
</dbReference>
<evidence type="ECO:0000256" key="1">
    <source>
        <dbReference type="ARBA" id="ARBA00000586"/>
    </source>
</evidence>
<evidence type="ECO:0000256" key="5">
    <source>
        <dbReference type="ARBA" id="ARBA00012730"/>
    </source>
</evidence>
<keyword evidence="15" id="KW-1185">Reference proteome</keyword>
<evidence type="ECO:0000256" key="7">
    <source>
        <dbReference type="ARBA" id="ARBA00022723"/>
    </source>
</evidence>
<dbReference type="EC" id="5.4.2.8" evidence="5"/>
<keyword evidence="7 10" id="KW-0479">Metal-binding</keyword>
<accession>A0ABM7QIA3</accession>
<dbReference type="PANTHER" id="PTHR43771:SF2">
    <property type="entry name" value="PHOSPHOMANNOMUTASE_PHOSPHOGLUCOMUTASE"/>
    <property type="match status" value="1"/>
</dbReference>
<evidence type="ECO:0000259" key="13">
    <source>
        <dbReference type="Pfam" id="PF02880"/>
    </source>
</evidence>
<dbReference type="InterPro" id="IPR005841">
    <property type="entry name" value="Alpha-D-phosphohexomutase_SF"/>
</dbReference>
<dbReference type="Proteomes" id="UP000680679">
    <property type="component" value="Chromosome"/>
</dbReference>
<comment type="cofactor">
    <cofactor evidence="2">
        <name>Mg(2+)</name>
        <dbReference type="ChEBI" id="CHEBI:18420"/>
    </cofactor>
</comment>
<evidence type="ECO:0000256" key="8">
    <source>
        <dbReference type="ARBA" id="ARBA00022842"/>
    </source>
</evidence>
<dbReference type="InterPro" id="IPR005844">
    <property type="entry name" value="A-D-PHexomutase_a/b/a-I"/>
</dbReference>
<dbReference type="InterPro" id="IPR036900">
    <property type="entry name" value="A-D-PHexomutase_C_sf"/>
</dbReference>
<dbReference type="InterPro" id="IPR005846">
    <property type="entry name" value="A-D-PHexomutase_a/b/a-III"/>
</dbReference>
<comment type="similarity">
    <text evidence="4 10">Belongs to the phosphohexose mutase family.</text>
</comment>
<dbReference type="PROSITE" id="PS00710">
    <property type="entry name" value="PGM_PMM"/>
    <property type="match status" value="1"/>
</dbReference>
<proteinExistence type="inferred from homology"/>
<keyword evidence="8 10" id="KW-0460">Magnesium</keyword>
<evidence type="ECO:0000256" key="4">
    <source>
        <dbReference type="ARBA" id="ARBA00010231"/>
    </source>
</evidence>
<evidence type="ECO:0000256" key="6">
    <source>
        <dbReference type="ARBA" id="ARBA00022553"/>
    </source>
</evidence>
<feature type="domain" description="Alpha-D-phosphohexomutase alpha/beta/alpha" evidence="11">
    <location>
        <begin position="3"/>
        <end position="93"/>
    </location>
</feature>